<dbReference type="Proteomes" id="UP000000503">
    <property type="component" value="Chromosome"/>
</dbReference>
<reference evidence="3" key="1">
    <citation type="journal article" date="2013" name="Stand. Genomic Sci.">
        <title>Genome sequence of the thermophilic fresh-water bacterium Spirochaeta caldaria type strain (H1(T)), reclassification of Spirochaeta caldaria, Spirochaeta stenostrepta, and Spirochaeta zuelzerae in the genus Treponema as Treponema caldaria comb. nov., Treponema stenostrepta comb. nov., and Treponema zuelzerae comb. nov., and emendation of the genus Treponema.</title>
        <authorList>
            <person name="Abt B."/>
            <person name="Goker M."/>
            <person name="Scheuner C."/>
            <person name="Han C."/>
            <person name="Lu M."/>
            <person name="Misra M."/>
            <person name="Lapidus A."/>
            <person name="Nolan M."/>
            <person name="Lucas S."/>
            <person name="Hammon N."/>
            <person name="Deshpande S."/>
            <person name="Cheng J.F."/>
            <person name="Tapia R."/>
            <person name="Goodwin L.A."/>
            <person name="Pitluck S."/>
            <person name="Liolios K."/>
            <person name="Pagani I."/>
            <person name="Ivanova N."/>
            <person name="Mavromatis K."/>
            <person name="Mikhailova N."/>
            <person name="Huntemann M."/>
            <person name="Pati A."/>
            <person name="Chen A."/>
            <person name="Palaniappan K."/>
            <person name="Land M."/>
            <person name="Hauser L."/>
            <person name="Jeffries C.D."/>
            <person name="Rohde M."/>
            <person name="Spring S."/>
            <person name="Gronow S."/>
            <person name="Detter J.C."/>
            <person name="Bristow J."/>
            <person name="Eisen J.A."/>
            <person name="Markowitz V."/>
            <person name="Hugenholtz P."/>
            <person name="Kyrpides N.C."/>
            <person name="Woyke T."/>
            <person name="Klenk H.P."/>
        </authorList>
    </citation>
    <scope>NUCLEOTIDE SEQUENCE</scope>
    <source>
        <strain evidence="3">ATCC 51460 / DSM 7334 / H1</strain>
    </source>
</reference>
<dbReference type="STRING" id="744872.Spica_0693"/>
<feature type="transmembrane region" description="Helical" evidence="1">
    <location>
        <begin position="46"/>
        <end position="66"/>
    </location>
</feature>
<keyword evidence="3" id="KW-1185">Reference proteome</keyword>
<evidence type="ECO:0000313" key="2">
    <source>
        <dbReference type="EMBL" id="AEJ18847.1"/>
    </source>
</evidence>
<evidence type="ECO:0000256" key="1">
    <source>
        <dbReference type="SAM" id="Phobius"/>
    </source>
</evidence>
<dbReference type="HOGENOM" id="CLU_089225_0_0_12"/>
<sequence length="201" mass="22100">MAGNNKLFSWKLNEVVVLVVLSIAIGVLFWAWTFIAALAKPLSAIGLDYLLAGVWFIGGTLVAFIIRRPGAALLGEVLAAILEGFITQWGITAAIWGLVQGLGAEVVFAATRYKKWNLPTMLLAALVSSIFSYVLDFFYSQYWTLQAWIWPIQIVSVSVGGLFWAGWLAYRIGRGIIRTGVASNLRCADDLVRDEQAGDRE</sequence>
<keyword evidence="1" id="KW-1133">Transmembrane helix</keyword>
<keyword evidence="1" id="KW-0472">Membrane</keyword>
<dbReference type="InterPro" id="IPR017195">
    <property type="entry name" value="ABC_thiamin-permease_prd"/>
</dbReference>
<proteinExistence type="predicted"/>
<dbReference type="EMBL" id="CP002868">
    <property type="protein sequence ID" value="AEJ18847.1"/>
    <property type="molecule type" value="Genomic_DNA"/>
</dbReference>
<gene>
    <name evidence="2" type="ordered locus">Spica_0693</name>
</gene>
<accession>F8EXA4</accession>
<dbReference type="AlphaFoldDB" id="F8EXA4"/>
<dbReference type="eggNOG" id="COG4721">
    <property type="taxonomic scope" value="Bacteria"/>
</dbReference>
<name>F8EXA4_GRAC1</name>
<keyword evidence="1" id="KW-0812">Transmembrane</keyword>
<feature type="transmembrane region" description="Helical" evidence="1">
    <location>
        <begin position="86"/>
        <end position="110"/>
    </location>
</feature>
<feature type="transmembrane region" description="Helical" evidence="1">
    <location>
        <begin position="148"/>
        <end position="170"/>
    </location>
</feature>
<dbReference type="KEGG" id="scd:Spica_0693"/>
<dbReference type="PIRSF" id="PIRSF037394">
    <property type="entry name" value="ABC_thiamine-permease_YkoE_prd"/>
    <property type="match status" value="1"/>
</dbReference>
<feature type="transmembrane region" description="Helical" evidence="1">
    <location>
        <begin position="15"/>
        <end position="39"/>
    </location>
</feature>
<evidence type="ECO:0000313" key="3">
    <source>
        <dbReference type="Proteomes" id="UP000000503"/>
    </source>
</evidence>
<organism evidence="2 3">
    <name type="scientific">Gracilinema caldarium (strain ATCC 51460 / DSM 7334 / H1)</name>
    <name type="common">Treponema caldarium</name>
    <dbReference type="NCBI Taxonomy" id="744872"/>
    <lineage>
        <taxon>Bacteria</taxon>
        <taxon>Pseudomonadati</taxon>
        <taxon>Spirochaetota</taxon>
        <taxon>Spirochaetia</taxon>
        <taxon>Spirochaetales</taxon>
        <taxon>Breznakiellaceae</taxon>
        <taxon>Gracilinema</taxon>
    </lineage>
</organism>
<protein>
    <submittedName>
        <fullName evidence="2">ABC-type thiamin-related transport system, permease component 1</fullName>
    </submittedName>
</protein>
<dbReference type="Pfam" id="PF09819">
    <property type="entry name" value="ABC_cobalt"/>
    <property type="match status" value="1"/>
</dbReference>
<feature type="transmembrane region" description="Helical" evidence="1">
    <location>
        <begin position="122"/>
        <end position="142"/>
    </location>
</feature>